<dbReference type="EMBL" id="CP111015">
    <property type="protein sequence ID" value="WAR03202.1"/>
    <property type="molecule type" value="Genomic_DNA"/>
</dbReference>
<evidence type="ECO:0000256" key="3">
    <source>
        <dbReference type="PROSITE-ProRule" id="PRU10133"/>
    </source>
</evidence>
<dbReference type="PROSITE" id="PS50127">
    <property type="entry name" value="UBC_2"/>
    <property type="match status" value="1"/>
</dbReference>
<evidence type="ECO:0000313" key="7">
    <source>
        <dbReference type="Proteomes" id="UP001164746"/>
    </source>
</evidence>
<dbReference type="CDD" id="cd23805">
    <property type="entry name" value="UBCc_UBE2T"/>
    <property type="match status" value="1"/>
</dbReference>
<dbReference type="Pfam" id="PF00179">
    <property type="entry name" value="UQ_con"/>
    <property type="match status" value="1"/>
</dbReference>
<dbReference type="InterPro" id="IPR016135">
    <property type="entry name" value="UBQ-conjugating_enzyme/RWD"/>
</dbReference>
<proteinExistence type="inferred from homology"/>
<name>A0ABY7DZM6_MYAAR</name>
<keyword evidence="1" id="KW-0808">Transferase</keyword>
<organism evidence="6 7">
    <name type="scientific">Mya arenaria</name>
    <name type="common">Soft-shell clam</name>
    <dbReference type="NCBI Taxonomy" id="6604"/>
    <lineage>
        <taxon>Eukaryota</taxon>
        <taxon>Metazoa</taxon>
        <taxon>Spiralia</taxon>
        <taxon>Lophotrochozoa</taxon>
        <taxon>Mollusca</taxon>
        <taxon>Bivalvia</taxon>
        <taxon>Autobranchia</taxon>
        <taxon>Heteroconchia</taxon>
        <taxon>Euheterodonta</taxon>
        <taxon>Imparidentia</taxon>
        <taxon>Neoheterodontei</taxon>
        <taxon>Myida</taxon>
        <taxon>Myoidea</taxon>
        <taxon>Myidae</taxon>
        <taxon>Mya</taxon>
    </lineage>
</organism>
<dbReference type="Proteomes" id="UP001164746">
    <property type="component" value="Chromosome 4"/>
</dbReference>
<dbReference type="SMART" id="SM00212">
    <property type="entry name" value="UBCc"/>
    <property type="match status" value="1"/>
</dbReference>
<keyword evidence="2 4" id="KW-0833">Ubl conjugation pathway</keyword>
<keyword evidence="7" id="KW-1185">Reference proteome</keyword>
<evidence type="ECO:0000259" key="5">
    <source>
        <dbReference type="PROSITE" id="PS50127"/>
    </source>
</evidence>
<dbReference type="InterPro" id="IPR050113">
    <property type="entry name" value="Ub_conjugating_enzyme"/>
</dbReference>
<dbReference type="PROSITE" id="PS00183">
    <property type="entry name" value="UBC_1"/>
    <property type="match status" value="1"/>
</dbReference>
<keyword evidence="4" id="KW-0547">Nucleotide-binding</keyword>
<comment type="similarity">
    <text evidence="4">Belongs to the ubiquitin-conjugating enzyme family.</text>
</comment>
<dbReference type="SUPFAM" id="SSF54495">
    <property type="entry name" value="UBC-like"/>
    <property type="match status" value="1"/>
</dbReference>
<keyword evidence="4" id="KW-0067">ATP-binding</keyword>
<feature type="domain" description="UBC core" evidence="5">
    <location>
        <begin position="2"/>
        <end position="165"/>
    </location>
</feature>
<dbReference type="InterPro" id="IPR023313">
    <property type="entry name" value="UBQ-conjugating_AS"/>
</dbReference>
<dbReference type="PANTHER" id="PTHR24067">
    <property type="entry name" value="UBIQUITIN-CONJUGATING ENZYME E2"/>
    <property type="match status" value="1"/>
</dbReference>
<evidence type="ECO:0000313" key="6">
    <source>
        <dbReference type="EMBL" id="WAR03202.1"/>
    </source>
</evidence>
<dbReference type="InterPro" id="IPR000608">
    <property type="entry name" value="UBC"/>
</dbReference>
<dbReference type="Gene3D" id="3.10.110.10">
    <property type="entry name" value="Ubiquitin Conjugating Enzyme"/>
    <property type="match status" value="1"/>
</dbReference>
<gene>
    <name evidence="6" type="ORF">MAR_009760</name>
</gene>
<protein>
    <submittedName>
        <fullName evidence="6">UBE2T-like protein</fullName>
    </submittedName>
</protein>
<sequence length="170" mass="19858">MQRTARMKKEIQMITVSPPPGISCWQKDESLYHLEAQIIGGEDTPYSGGIFKLEIQIPDRYPFEPPKVKFMTPIYHPNIDTAGRICLDTLKMPPKSNEFKHNKPQFLQTAKLWTEKHAQQDNLNKFKVNVRSCLHRRRFTKVNRDGSDDDIFANIEMTEVIKFLEEHQSL</sequence>
<evidence type="ECO:0000256" key="1">
    <source>
        <dbReference type="ARBA" id="ARBA00022679"/>
    </source>
</evidence>
<evidence type="ECO:0000256" key="4">
    <source>
        <dbReference type="RuleBase" id="RU362109"/>
    </source>
</evidence>
<evidence type="ECO:0000256" key="2">
    <source>
        <dbReference type="ARBA" id="ARBA00022786"/>
    </source>
</evidence>
<feature type="active site" description="Glycyl thioester intermediate" evidence="3">
    <location>
        <position position="86"/>
    </location>
</feature>
<reference evidence="6" key="1">
    <citation type="submission" date="2022-11" db="EMBL/GenBank/DDBJ databases">
        <title>Centuries of genome instability and evolution in soft-shell clam transmissible cancer (bioRxiv).</title>
        <authorList>
            <person name="Hart S.F.M."/>
            <person name="Yonemitsu M.A."/>
            <person name="Giersch R.M."/>
            <person name="Beal B.F."/>
            <person name="Arriagada G."/>
            <person name="Davis B.W."/>
            <person name="Ostrander E.A."/>
            <person name="Goff S.P."/>
            <person name="Metzger M.J."/>
        </authorList>
    </citation>
    <scope>NUCLEOTIDE SEQUENCE</scope>
    <source>
        <strain evidence="6">MELC-2E11</strain>
        <tissue evidence="6">Siphon/mantle</tissue>
    </source>
</reference>
<accession>A0ABY7DZM6</accession>